<comment type="caution">
    <text evidence="1">The sequence shown here is derived from an EMBL/GenBank/DDBJ whole genome shotgun (WGS) entry which is preliminary data.</text>
</comment>
<accession>A0ABP6DHJ8</accession>
<evidence type="ECO:0008006" key="3">
    <source>
        <dbReference type="Google" id="ProtNLM"/>
    </source>
</evidence>
<dbReference type="EMBL" id="BAAASJ010000053">
    <property type="protein sequence ID" value="GAA2644215.1"/>
    <property type="molecule type" value="Genomic_DNA"/>
</dbReference>
<sequence>MHEGVKAASPSAWFPATVCHRIFTAQGDGVPNFPSDPGATDFVRGFKAVVRPSGWASLNKHTPPPVLINTGGEGQHATDRATLTVEALEQALRLNDDRAVAYAKLLVTQGGQGGHPGEKLLTLQVGQQLREWRPPTRAGKLRLRDFDLVERMVERARAVAAQPDPEGGALHQELNGRAMRDWLYAQRTEDSEHGGMPHALAQLAPAPGQNTGTLMTALLTVLAKPLFIKLPRMLWDWRWTWRCVRSGKYGWARKWLNITKPYGSFIDRMSELLEAQATALRSSDASDAAARQNPLFELEKFLMRALLADLHRARAGRFLGPWKRRRRTRRVVLLELPPADSGQARDVERFLQAYRSAYRERGSSSLFVVGAGLPQGYADRPEQGWDRQAEDGLAVAAQHLRQDAGAPGDAGDPWLLVPTIPEKYFAGGGIAGGGLPVVPVRSHVHPWGPGGEGGVELVAVAVTLALVAQWLVGGGEGRNVDCLDGATVAANVTPETLPGVDLPQNGLRRQKPEDEYVAVRRAIDKLNEKALAAEAAAKTDEKIIVRRVVHLGPPISSDDSKAGFNGALAELRGVWMAQARVNHEAEQDTDRVRLVVDVRDAGKDFENAAKVAEKVADEAEKSKSHQDSRTIIGVVGFAESRQQTLRAAQEFDRHRIPVVGTTATAVAMHTDGGYYRPLAPNNDREAKTEAAFADSGSVIEKTDDPAENSGKCDTALQAVVVKDPDDLYSDELGDKFIEHFEGRTHTLKFPSTTISAGEAADQICRRKKDERRTVVYWASRVERFRAFLNSYSNTNCAYQNLTVIGGNELTNAAMRAEDDYAQNWLRLYHTVHVLPVGHRERNGEAERFTKTYAYYAGKEDLWLNDGRAPLAFDALRLIGLAADEANDSNTGEVSASAVKSELDDEIELEGASGAIRYPEDNIYSKPPLDKGLVIVRHTEDGPRPALICGSFSLNREPIKGWGPNNSDCPTD</sequence>
<dbReference type="SUPFAM" id="SSF53822">
    <property type="entry name" value="Periplasmic binding protein-like I"/>
    <property type="match status" value="1"/>
</dbReference>
<keyword evidence="2" id="KW-1185">Reference proteome</keyword>
<gene>
    <name evidence="1" type="ORF">GCM10010307_48360</name>
</gene>
<evidence type="ECO:0000313" key="2">
    <source>
        <dbReference type="Proteomes" id="UP001500151"/>
    </source>
</evidence>
<proteinExistence type="predicted"/>
<dbReference type="Gene3D" id="3.40.50.2300">
    <property type="match status" value="2"/>
</dbReference>
<evidence type="ECO:0000313" key="1">
    <source>
        <dbReference type="EMBL" id="GAA2644215.1"/>
    </source>
</evidence>
<organism evidence="1 2">
    <name type="scientific">Streptomyces vastus</name>
    <dbReference type="NCBI Taxonomy" id="285451"/>
    <lineage>
        <taxon>Bacteria</taxon>
        <taxon>Bacillati</taxon>
        <taxon>Actinomycetota</taxon>
        <taxon>Actinomycetes</taxon>
        <taxon>Kitasatosporales</taxon>
        <taxon>Streptomycetaceae</taxon>
        <taxon>Streptomyces</taxon>
    </lineage>
</organism>
<name>A0ABP6DHJ8_9ACTN</name>
<protein>
    <recommendedName>
        <fullName evidence="3">ABC transporter substrate-binding protein</fullName>
    </recommendedName>
</protein>
<reference evidence="2" key="1">
    <citation type="journal article" date="2019" name="Int. J. Syst. Evol. Microbiol.">
        <title>The Global Catalogue of Microorganisms (GCM) 10K type strain sequencing project: providing services to taxonomists for standard genome sequencing and annotation.</title>
        <authorList>
            <consortium name="The Broad Institute Genomics Platform"/>
            <consortium name="The Broad Institute Genome Sequencing Center for Infectious Disease"/>
            <person name="Wu L."/>
            <person name="Ma J."/>
        </authorList>
    </citation>
    <scope>NUCLEOTIDE SEQUENCE [LARGE SCALE GENOMIC DNA]</scope>
    <source>
        <strain evidence="2">JCM 4524</strain>
    </source>
</reference>
<dbReference type="Proteomes" id="UP001500151">
    <property type="component" value="Unassembled WGS sequence"/>
</dbReference>
<dbReference type="InterPro" id="IPR028082">
    <property type="entry name" value="Peripla_BP_I"/>
</dbReference>